<proteinExistence type="predicted"/>
<dbReference type="Proteomes" id="UP000778757">
    <property type="component" value="Unassembled WGS sequence"/>
</dbReference>
<organism evidence="1 2">
    <name type="scientific">Vibrio chemaguriensis</name>
    <dbReference type="NCBI Taxonomy" id="2527672"/>
    <lineage>
        <taxon>Bacteria</taxon>
        <taxon>Pseudomonadati</taxon>
        <taxon>Pseudomonadota</taxon>
        <taxon>Gammaproteobacteria</taxon>
        <taxon>Vibrionales</taxon>
        <taxon>Vibrionaceae</taxon>
        <taxon>Vibrio</taxon>
    </lineage>
</organism>
<keyword evidence="2" id="KW-1185">Reference proteome</keyword>
<name>A0ABX1I2N4_9VIBR</name>
<comment type="caution">
    <text evidence="1">The sequence shown here is derived from an EMBL/GenBank/DDBJ whole genome shotgun (WGS) entry which is preliminary data.</text>
</comment>
<dbReference type="EMBL" id="SHOE01000042">
    <property type="protein sequence ID" value="NKJ70588.1"/>
    <property type="molecule type" value="Genomic_DNA"/>
</dbReference>
<protein>
    <submittedName>
        <fullName evidence="1">Uncharacterized protein</fullName>
    </submittedName>
</protein>
<accession>A0ABX1I2N4</accession>
<evidence type="ECO:0000313" key="1">
    <source>
        <dbReference type="EMBL" id="NKJ70588.1"/>
    </source>
</evidence>
<dbReference type="RefSeq" id="WP_193448504.1">
    <property type="nucleotide sequence ID" value="NZ_SHOE01000042.1"/>
</dbReference>
<reference evidence="1 2" key="1">
    <citation type="journal article" date="2019" name="Curr. Microbiol.">
        <title>Vibrio chemaguriensis sp. nov., from Sundarbans, Bay of Bengal.</title>
        <authorList>
            <person name="Ghosh A."/>
            <person name="Bhadury P."/>
        </authorList>
    </citation>
    <scope>NUCLEOTIDE SEQUENCE [LARGE SCALE GENOMIC DNA]</scope>
    <source>
        <strain evidence="1 2">Iso1</strain>
    </source>
</reference>
<gene>
    <name evidence="1" type="ORF">EX191_23000</name>
</gene>
<sequence>MDLSKLALLVSGASLLIALATFWFTHLRPFKLSISTSSPRLSMYTISPQVSGDSENRTWWIPSFDVGVSVFNNGKMKGDFNDIRIVGSIQNHRSEKKMYFYPKWVVDFSKFNQSHTERFEWLSNSIVRDWYPFRIGAEQEVSMHLILEGDRLDHKEVGRFNFELQVSTSESNGWQTLEDFELLFSEDMYDERSTHSPLNKKIERLRKIA</sequence>
<evidence type="ECO:0000313" key="2">
    <source>
        <dbReference type="Proteomes" id="UP000778757"/>
    </source>
</evidence>